<dbReference type="FunFam" id="1.20.1740.10:FF:000001">
    <property type="entry name" value="Amino acid permease"/>
    <property type="match status" value="1"/>
</dbReference>
<gene>
    <name evidence="9" type="ORF">AN277_0205365</name>
</gene>
<accession>A0A147E7A0</accession>
<protein>
    <submittedName>
        <fullName evidence="9">Gamma-aminobutyrate permease</fullName>
    </submittedName>
</protein>
<evidence type="ECO:0000256" key="7">
    <source>
        <dbReference type="ARBA" id="ARBA00023136"/>
    </source>
</evidence>
<dbReference type="PATRIC" id="fig|37923.10.peg.300"/>
<dbReference type="PANTHER" id="PTHR43495">
    <property type="entry name" value="GABA PERMEASE"/>
    <property type="match status" value="1"/>
</dbReference>
<evidence type="ECO:0000313" key="9">
    <source>
        <dbReference type="EMBL" id="OAX52104.1"/>
    </source>
</evidence>
<evidence type="ECO:0000256" key="5">
    <source>
        <dbReference type="ARBA" id="ARBA00022970"/>
    </source>
</evidence>
<evidence type="ECO:0000256" key="1">
    <source>
        <dbReference type="ARBA" id="ARBA00004141"/>
    </source>
</evidence>
<dbReference type="AlphaFoldDB" id="A0A147E7A0"/>
<keyword evidence="5" id="KW-0029">Amino-acid transport</keyword>
<name>A0A147E7A0_9MICC</name>
<sequence length="470" mass="49270">MTRSLSHEQMTMIALGSALGTGLFLGSGAAIAIAGPAVIVSYAIGSLIAAIIASAAGEMAVRFPVRGGFGSMAARYLGPFGGFISRWSYWATTVLVAGAELVAVATYLKFWWPELPLWVGIVVFGAIVLGLNAFSVKSFGSVEFILSGIKVLAVIAFIIIGLIIVFFGLPSHPAEGLHRLTEGGGFLPNGPASIWLAMAVVMFSFGGIELVSISAAEAKDPVRSVRSAAKATVWRLSTFYVLSLFVVMCLMSSETLTQEEGLSSSPFVRVFSDVGIPAAAAVINFIVLVAALSAANANVYAGTRLMHSLSYEGMAPRRLRATTARGIPAGALAVSSLGILLVVVLALFTESVFQIMMSMITTLVLVVWGLILVSYISYRRRDGAADQFRLLGGSAMAGVGILGLVAVFVAVFSSATMVVPGLVAVAFFAVLVVVFFAAVRHHAQLDESAFQEAHDATGAVPTVAPPQRRR</sequence>
<dbReference type="PANTHER" id="PTHR43495:SF5">
    <property type="entry name" value="GAMMA-AMINOBUTYRIC ACID PERMEASE"/>
    <property type="match status" value="1"/>
</dbReference>
<dbReference type="GO" id="GO:0016020">
    <property type="term" value="C:membrane"/>
    <property type="evidence" value="ECO:0007669"/>
    <property type="project" value="UniProtKB-SubCell"/>
</dbReference>
<evidence type="ECO:0000256" key="2">
    <source>
        <dbReference type="ARBA" id="ARBA00008583"/>
    </source>
</evidence>
<keyword evidence="4" id="KW-0812">Transmembrane</keyword>
<feature type="domain" description="Amino acid permease/ SLC12A" evidence="8">
    <location>
        <begin position="10"/>
        <end position="434"/>
    </location>
</feature>
<evidence type="ECO:0000256" key="3">
    <source>
        <dbReference type="ARBA" id="ARBA00022448"/>
    </source>
</evidence>
<dbReference type="PIRSF" id="PIRSF006060">
    <property type="entry name" value="AA_transporter"/>
    <property type="match status" value="1"/>
</dbReference>
<proteinExistence type="inferred from homology"/>
<comment type="similarity">
    <text evidence="2">Belongs to the amino acid-polyamine-organocation (APC) superfamily. Amino acid transporter (AAT) (TC 2.A.3.1) family.</text>
</comment>
<dbReference type="Gene3D" id="1.20.1740.10">
    <property type="entry name" value="Amino acid/polyamine transporter I"/>
    <property type="match status" value="1"/>
</dbReference>
<keyword evidence="10" id="KW-1185">Reference proteome</keyword>
<keyword evidence="7" id="KW-0472">Membrane</keyword>
<evidence type="ECO:0000256" key="6">
    <source>
        <dbReference type="ARBA" id="ARBA00022989"/>
    </source>
</evidence>
<evidence type="ECO:0000313" key="10">
    <source>
        <dbReference type="Proteomes" id="UP000053171"/>
    </source>
</evidence>
<dbReference type="EMBL" id="LJBJ02000008">
    <property type="protein sequence ID" value="OAX52104.1"/>
    <property type="molecule type" value="Genomic_DNA"/>
</dbReference>
<keyword evidence="3" id="KW-0813">Transport</keyword>
<comment type="caution">
    <text evidence="9">The sequence shown here is derived from an EMBL/GenBank/DDBJ whole genome shotgun (WGS) entry which is preliminary data.</text>
</comment>
<comment type="subcellular location">
    <subcellularLocation>
        <location evidence="1">Membrane</location>
        <topology evidence="1">Multi-pass membrane protein</topology>
    </subcellularLocation>
</comment>
<dbReference type="GO" id="GO:0006865">
    <property type="term" value="P:amino acid transport"/>
    <property type="evidence" value="ECO:0007669"/>
    <property type="project" value="UniProtKB-KW"/>
</dbReference>
<dbReference type="InterPro" id="IPR004841">
    <property type="entry name" value="AA-permease/SLC12A_dom"/>
</dbReference>
<keyword evidence="6" id="KW-1133">Transmembrane helix</keyword>
<dbReference type="Pfam" id="PF00324">
    <property type="entry name" value="AA_permease"/>
    <property type="match status" value="1"/>
</dbReference>
<evidence type="ECO:0000259" key="8">
    <source>
        <dbReference type="Pfam" id="PF00324"/>
    </source>
</evidence>
<dbReference type="GO" id="GO:0055085">
    <property type="term" value="P:transmembrane transport"/>
    <property type="evidence" value="ECO:0007669"/>
    <property type="project" value="InterPro"/>
</dbReference>
<dbReference type="Proteomes" id="UP000053171">
    <property type="component" value="Unassembled WGS sequence"/>
</dbReference>
<evidence type="ECO:0000256" key="4">
    <source>
        <dbReference type="ARBA" id="ARBA00022692"/>
    </source>
</evidence>
<reference evidence="9" key="1">
    <citation type="submission" date="2016-06" db="EMBL/GenBank/DDBJ databases">
        <title>Identification of putative biosynthetic pathways for the production of bioactive secondary metabolites by the marine actinomycete Kocuria kristinae RUTW2-3.</title>
        <authorList>
            <person name="Waterworth S.C."/>
            <person name="Walmsley T.A."/>
            <person name="Matongo T."/>
            <person name="Davies-Coleman M.T."/>
            <person name="Dorrington R.A."/>
        </authorList>
    </citation>
    <scope>NUCLEOTIDE SEQUENCE [LARGE SCALE GENOMIC DNA]</scope>
    <source>
        <strain evidence="9">RUTW2-3</strain>
    </source>
</reference>
<organism evidence="9 10">
    <name type="scientific">Rothia kristinae</name>
    <dbReference type="NCBI Taxonomy" id="37923"/>
    <lineage>
        <taxon>Bacteria</taxon>
        <taxon>Bacillati</taxon>
        <taxon>Actinomycetota</taxon>
        <taxon>Actinomycetes</taxon>
        <taxon>Micrococcales</taxon>
        <taxon>Micrococcaceae</taxon>
        <taxon>Rothia</taxon>
    </lineage>
</organism>